<feature type="transmembrane region" description="Helical" evidence="1">
    <location>
        <begin position="7"/>
        <end position="26"/>
    </location>
</feature>
<dbReference type="RefSeq" id="WP_228352240.1">
    <property type="nucleotide sequence ID" value="NZ_JACEGA010000001.1"/>
</dbReference>
<protein>
    <submittedName>
        <fullName evidence="2">Uncharacterized protein</fullName>
    </submittedName>
</protein>
<dbReference type="Proteomes" id="UP000574276">
    <property type="component" value="Unassembled WGS sequence"/>
</dbReference>
<evidence type="ECO:0000313" key="3">
    <source>
        <dbReference type="Proteomes" id="UP000574276"/>
    </source>
</evidence>
<gene>
    <name evidence="2" type="ORF">H0486_06505</name>
</gene>
<reference evidence="2 3" key="1">
    <citation type="submission" date="2020-07" db="EMBL/GenBank/DDBJ databases">
        <title>Characterization and genome sequencing of isolate MD1, a novel member within the family Lachnospiraceae.</title>
        <authorList>
            <person name="Rettenmaier R."/>
            <person name="Di Bello L."/>
            <person name="Zinser C."/>
            <person name="Scheitz K."/>
            <person name="Liebl W."/>
            <person name="Zverlov V."/>
        </authorList>
    </citation>
    <scope>NUCLEOTIDE SEQUENCE [LARGE SCALE GENOMIC DNA]</scope>
    <source>
        <strain evidence="2 3">MD1</strain>
    </source>
</reference>
<dbReference type="AlphaFoldDB" id="A0A839K1C8"/>
<proteinExistence type="predicted"/>
<keyword evidence="3" id="KW-1185">Reference proteome</keyword>
<evidence type="ECO:0000256" key="1">
    <source>
        <dbReference type="SAM" id="Phobius"/>
    </source>
</evidence>
<dbReference type="Gene3D" id="2.60.40.3630">
    <property type="match status" value="1"/>
</dbReference>
<accession>A0A839K1C8</accession>
<dbReference type="EMBL" id="JACEGA010000001">
    <property type="protein sequence ID" value="MBB2182521.1"/>
    <property type="molecule type" value="Genomic_DNA"/>
</dbReference>
<keyword evidence="1" id="KW-1133">Transmembrane helix</keyword>
<organism evidence="2 3">
    <name type="scientific">Variimorphobacter saccharofermentans</name>
    <dbReference type="NCBI Taxonomy" id="2755051"/>
    <lineage>
        <taxon>Bacteria</taxon>
        <taxon>Bacillati</taxon>
        <taxon>Bacillota</taxon>
        <taxon>Clostridia</taxon>
        <taxon>Lachnospirales</taxon>
        <taxon>Lachnospiraceae</taxon>
        <taxon>Variimorphobacter</taxon>
    </lineage>
</organism>
<comment type="caution">
    <text evidence="2">The sequence shown here is derived from an EMBL/GenBank/DDBJ whole genome shotgun (WGS) entry which is preliminary data.</text>
</comment>
<evidence type="ECO:0000313" key="2">
    <source>
        <dbReference type="EMBL" id="MBB2182521.1"/>
    </source>
</evidence>
<name>A0A839K1C8_9FIRM</name>
<keyword evidence="1" id="KW-0472">Membrane</keyword>
<keyword evidence="1" id="KW-0812">Transmembrane</keyword>
<sequence>MDVIGKYVGIILAILLILLFPLQYIAQLQSETMDYGISVHTAEFADTVRHQGYISLEQYEKFIHKLDQTGELYDVAMDISHPVTDQEVTEMAIGDKISDLKAENTSFATHIHTADCYPGFEALDNHFEITACCKDMRLGIYTTYATEDKFTRYTTNKGFAKTINGRVSIACANCFQEHVVVSFRAYEYSLEYNLQVNFYDGNTETCLGKYTANAVYQDTREKPDYSPVYTFISGNPNLQNIYRYIRTANQDSSSLYYPIGDVTNWLTTNIYTIEDLYHRLYLYNGFPHLEDMKVVSNLDPIPEGMIPSIQCEGHVHTGNRKSRGGCYNKLIDGATEILIDYFTTQDTLYSFSDVCSECGPYTDPVGKDGGTYGYGYGGKRFYSTSLPPSSRYTNGQKCDSGWCSGTLWVGGYYSTKKFLKASSYSYGSYYLPLTRLDGTSNYGLPCYKTSKTNAYQLSCGYEGGHYYNEAGEEVFPMCNQVVTSITATSPIQVIDLGGSIATTAFATYLDGHSGIVNCTSNFNPNQLGEQEVTLTYLGLVDNARTTGSKTCKVQVTVRQPYKLTGVTVEPDNQYVPRYTNPRLKVTAHYDNNTSQEVSGYTVTGFDRTILGLQKLTVSYTELGITKTSEVYVTVRNMAKECPDCGTIYELDENDKDPGCPVCNGTIVSITANPSYSIVVHGDPIFLTVEAVYESGIRREVTGWTSDYDPNQIGIQEVKVSYEGFDTYITTEVITNKKNCPECGLEYPLNDDGSDPGCPLCKKVVVSLEVDPSEVTIEKHQLLPITVIAHFKDGHAEEIADWTTNFIADTSGTFDATILYNSAFTTIKVTVLDDGMVECPYCGLNYKFSDSPKGCPVCYYQLTGIEARLRNGGNTVPYKSALNLEIILMFRDEHRESTYEGWRVSGYDPNTLGVQTITVMYEGFSTTLDIEVVDGLPGIVCPNGHHYYLNEDGSDPGCPYCNLELEKENVILYFDTTFTSDILNKLYSDGIYYLKQGDYFTITVTPRNKSLRSNIQKMFFGTNQFVPGKRYTFGGEVIY</sequence>